<proteinExistence type="predicted"/>
<reference evidence="3 4" key="1">
    <citation type="submission" date="2022-04" db="EMBL/GenBank/DDBJ databases">
        <title>Positive selection, recombination, and allopatry shape intraspecific diversity of widespread and dominant cyanobacteria.</title>
        <authorList>
            <person name="Wei J."/>
            <person name="Shu W."/>
            <person name="Hu C."/>
        </authorList>
    </citation>
    <scope>NUCLEOTIDE SEQUENCE [LARGE SCALE GENOMIC DNA]</scope>
    <source>
        <strain evidence="3 4">GB2-A4</strain>
    </source>
</reference>
<protein>
    <recommendedName>
        <fullName evidence="2">SWIM-type domain-containing protein</fullName>
    </recommendedName>
</protein>
<accession>A0ABV0JFL9</accession>
<evidence type="ECO:0000313" key="3">
    <source>
        <dbReference type="EMBL" id="MEP0820582.1"/>
    </source>
</evidence>
<dbReference type="RefSeq" id="WP_190443548.1">
    <property type="nucleotide sequence ID" value="NZ_JAMPKM010000035.1"/>
</dbReference>
<evidence type="ECO:0000256" key="1">
    <source>
        <dbReference type="PROSITE-ProRule" id="PRU00325"/>
    </source>
</evidence>
<evidence type="ECO:0000313" key="4">
    <source>
        <dbReference type="Proteomes" id="UP001464891"/>
    </source>
</evidence>
<dbReference type="Proteomes" id="UP001464891">
    <property type="component" value="Unassembled WGS sequence"/>
</dbReference>
<comment type="caution">
    <text evidence="3">The sequence shown here is derived from an EMBL/GenBank/DDBJ whole genome shotgun (WGS) entry which is preliminary data.</text>
</comment>
<dbReference type="PROSITE" id="PS50966">
    <property type="entry name" value="ZF_SWIM"/>
    <property type="match status" value="1"/>
</dbReference>
<dbReference type="InterPro" id="IPR007527">
    <property type="entry name" value="Znf_SWIM"/>
</dbReference>
<sequence length="229" mass="25663">MLTNISISNAAARRILKCEVVEQVRVMKNGAVQVTYRRTAQSSRCSTFISRKAFEQDFIEFRKAGAKALSNIVPWIGTDNKFSVRSASMPDAPPYTVVVEGDRHTCTCPDHQKQRDAGRENPVCKHGFAVADYLSAPLSARAGLRQVAKPQPIKRVLYYRSGPVIHTFIKVGNEEPKAYKTIRADELDWMLETAQSKGWRITDATPVINTPTPRQSYDFVNTNRGPVHV</sequence>
<keyword evidence="1" id="KW-0863">Zinc-finger</keyword>
<organism evidence="3 4">
    <name type="scientific">Trichocoleus desertorum GB2-A4</name>
    <dbReference type="NCBI Taxonomy" id="2933944"/>
    <lineage>
        <taxon>Bacteria</taxon>
        <taxon>Bacillati</taxon>
        <taxon>Cyanobacteriota</taxon>
        <taxon>Cyanophyceae</taxon>
        <taxon>Leptolyngbyales</taxon>
        <taxon>Trichocoleusaceae</taxon>
        <taxon>Trichocoleus</taxon>
    </lineage>
</organism>
<name>A0ABV0JFL9_9CYAN</name>
<evidence type="ECO:0000259" key="2">
    <source>
        <dbReference type="PROSITE" id="PS50966"/>
    </source>
</evidence>
<feature type="domain" description="SWIM-type" evidence="2">
    <location>
        <begin position="95"/>
        <end position="135"/>
    </location>
</feature>
<keyword evidence="4" id="KW-1185">Reference proteome</keyword>
<keyword evidence="1" id="KW-0862">Zinc</keyword>
<gene>
    <name evidence="3" type="ORF">NC998_26180</name>
</gene>
<keyword evidence="1" id="KW-0479">Metal-binding</keyword>
<dbReference type="EMBL" id="JAMPKM010000035">
    <property type="protein sequence ID" value="MEP0820582.1"/>
    <property type="molecule type" value="Genomic_DNA"/>
</dbReference>